<organism evidence="2 3">
    <name type="scientific">Paenibacillus silvae</name>
    <dbReference type="NCBI Taxonomy" id="1325358"/>
    <lineage>
        <taxon>Bacteria</taxon>
        <taxon>Bacillati</taxon>
        <taxon>Bacillota</taxon>
        <taxon>Bacilli</taxon>
        <taxon>Bacillales</taxon>
        <taxon>Paenibacillaceae</taxon>
        <taxon>Paenibacillus</taxon>
    </lineage>
</organism>
<evidence type="ECO:0000313" key="3">
    <source>
        <dbReference type="Proteomes" id="UP000652153"/>
    </source>
</evidence>
<feature type="region of interest" description="Disordered" evidence="1">
    <location>
        <begin position="1"/>
        <end position="21"/>
    </location>
</feature>
<dbReference type="Proteomes" id="UP000652153">
    <property type="component" value="Unassembled WGS sequence"/>
</dbReference>
<proteinExistence type="predicted"/>
<evidence type="ECO:0000313" key="2">
    <source>
        <dbReference type="EMBL" id="GGH48515.1"/>
    </source>
</evidence>
<reference evidence="3" key="1">
    <citation type="journal article" date="2019" name="Int. J. Syst. Evol. Microbiol.">
        <title>The Global Catalogue of Microorganisms (GCM) 10K type strain sequencing project: providing services to taxonomists for standard genome sequencing and annotation.</title>
        <authorList>
            <consortium name="The Broad Institute Genomics Platform"/>
            <consortium name="The Broad Institute Genome Sequencing Center for Infectious Disease"/>
            <person name="Wu L."/>
            <person name="Ma J."/>
        </authorList>
    </citation>
    <scope>NUCLEOTIDE SEQUENCE [LARGE SCALE GENOMIC DNA]</scope>
    <source>
        <strain evidence="3">CGMCC 1.12770</strain>
    </source>
</reference>
<protein>
    <submittedName>
        <fullName evidence="2">Uncharacterized protein</fullName>
    </submittedName>
</protein>
<keyword evidence="3" id="KW-1185">Reference proteome</keyword>
<dbReference type="EMBL" id="BMFU01000002">
    <property type="protein sequence ID" value="GGH48515.1"/>
    <property type="molecule type" value="Genomic_DNA"/>
</dbReference>
<name>A0ABQ1Z6B7_9BACL</name>
<evidence type="ECO:0000256" key="1">
    <source>
        <dbReference type="SAM" id="MobiDB-lite"/>
    </source>
</evidence>
<sequence>MEYTYSVRSTNGEGNSSVSSNSVKREAIKNYKMYSYNSDDRLMKVIFLYGKKIE</sequence>
<accession>A0ABQ1Z6B7</accession>
<gene>
    <name evidence="2" type="ORF">GCM10008014_12490</name>
</gene>
<feature type="compositionally biased region" description="Polar residues" evidence="1">
    <location>
        <begin position="1"/>
        <end position="14"/>
    </location>
</feature>
<comment type="caution">
    <text evidence="2">The sequence shown here is derived from an EMBL/GenBank/DDBJ whole genome shotgun (WGS) entry which is preliminary data.</text>
</comment>